<evidence type="ECO:0000313" key="2">
    <source>
        <dbReference type="EMBL" id="PMP93882.1"/>
    </source>
</evidence>
<dbReference type="AlphaFoldDB" id="A0A2N7Q724"/>
<organism evidence="2 3">
    <name type="scientific">Thermodesulfobacterium geofontis</name>
    <dbReference type="NCBI Taxonomy" id="1295609"/>
    <lineage>
        <taxon>Bacteria</taxon>
        <taxon>Pseudomonadati</taxon>
        <taxon>Thermodesulfobacteriota</taxon>
        <taxon>Thermodesulfobacteria</taxon>
        <taxon>Thermodesulfobacteriales</taxon>
        <taxon>Thermodesulfobacteriaceae</taxon>
        <taxon>Thermodesulfobacterium</taxon>
    </lineage>
</organism>
<name>A0A2N7Q724_9BACT</name>
<dbReference type="Proteomes" id="UP000235619">
    <property type="component" value="Unassembled WGS sequence"/>
</dbReference>
<protein>
    <submittedName>
        <fullName evidence="2">Amino acid permease</fullName>
    </submittedName>
</protein>
<feature type="non-terminal residue" evidence="2">
    <location>
        <position position="54"/>
    </location>
</feature>
<evidence type="ECO:0000256" key="1">
    <source>
        <dbReference type="SAM" id="Phobius"/>
    </source>
</evidence>
<gene>
    <name evidence="2" type="ORF">C0169_07215</name>
</gene>
<reference evidence="2 3" key="1">
    <citation type="submission" date="2018-01" db="EMBL/GenBank/DDBJ databases">
        <title>Metagenomic assembled genomes from two thermal pools in the Uzon Caldera, Kamchatka, Russia.</title>
        <authorList>
            <person name="Wilkins L."/>
            <person name="Ettinger C."/>
        </authorList>
    </citation>
    <scope>NUCLEOTIDE SEQUENCE [LARGE SCALE GENOMIC DNA]</scope>
    <source>
        <strain evidence="2">ARK-04</strain>
    </source>
</reference>
<dbReference type="EMBL" id="PNJD01000439">
    <property type="protein sequence ID" value="PMP93882.1"/>
    <property type="molecule type" value="Genomic_DNA"/>
</dbReference>
<accession>A0A2N7Q724</accession>
<comment type="caution">
    <text evidence="2">The sequence shown here is derived from an EMBL/GenBank/DDBJ whole genome shotgun (WGS) entry which is preliminary data.</text>
</comment>
<dbReference type="Gene3D" id="1.20.1740.10">
    <property type="entry name" value="Amino acid/polyamine transporter I"/>
    <property type="match status" value="1"/>
</dbReference>
<proteinExistence type="predicted"/>
<keyword evidence="1" id="KW-0472">Membrane</keyword>
<evidence type="ECO:0000313" key="3">
    <source>
        <dbReference type="Proteomes" id="UP000235619"/>
    </source>
</evidence>
<sequence length="54" mass="5862">MDLFRKKPLSFAEKITSQLKRELYLWDIVFIGIGAVVGAGIFVITGQAAASYAG</sequence>
<keyword evidence="1" id="KW-1133">Transmembrane helix</keyword>
<keyword evidence="1" id="KW-0812">Transmembrane</keyword>
<feature type="transmembrane region" description="Helical" evidence="1">
    <location>
        <begin position="23"/>
        <end position="44"/>
    </location>
</feature>